<accession>A0A021VU09</accession>
<organism evidence="1 2">
    <name type="scientific">Actinotalea ferrariae CF5-4</name>
    <dbReference type="NCBI Taxonomy" id="948458"/>
    <lineage>
        <taxon>Bacteria</taxon>
        <taxon>Bacillati</taxon>
        <taxon>Actinomycetota</taxon>
        <taxon>Actinomycetes</taxon>
        <taxon>Micrococcales</taxon>
        <taxon>Cellulomonadaceae</taxon>
        <taxon>Actinotalea</taxon>
    </lineage>
</organism>
<dbReference type="Proteomes" id="UP000019753">
    <property type="component" value="Unassembled WGS sequence"/>
</dbReference>
<proteinExistence type="predicted"/>
<dbReference type="OrthoDB" id="4519759at2"/>
<keyword evidence="2" id="KW-1185">Reference proteome</keyword>
<protein>
    <recommendedName>
        <fullName evidence="3">Minor tail protein</fullName>
    </recommendedName>
</protein>
<dbReference type="EMBL" id="AXCW01000022">
    <property type="protein sequence ID" value="EYR64679.1"/>
    <property type="molecule type" value="Genomic_DNA"/>
</dbReference>
<dbReference type="RefSeq" id="WP_034222721.1">
    <property type="nucleotide sequence ID" value="NZ_AXCW01000022.1"/>
</dbReference>
<reference evidence="1 2" key="1">
    <citation type="submission" date="2014-01" db="EMBL/GenBank/DDBJ databases">
        <title>Actinotalea ferrariae CF5-4.</title>
        <authorList>
            <person name="Chen F."/>
            <person name="Li Y."/>
            <person name="Wang G."/>
        </authorList>
    </citation>
    <scope>NUCLEOTIDE SEQUENCE [LARGE SCALE GENOMIC DNA]</scope>
    <source>
        <strain evidence="1 2">CF5-4</strain>
    </source>
</reference>
<evidence type="ECO:0008006" key="3">
    <source>
        <dbReference type="Google" id="ProtNLM"/>
    </source>
</evidence>
<sequence length="325" mass="35073">MSAIVYAVPGRPPAPPANPWPGMRMTWTGWDGSEWDLTDPEASGVSLQAGVRGLLMPPFRRHTTSSPAVAGSRPRGYSTDERPVFWPVKVFQDTSSQDWIDHDAAFWRTLAPGRTGVWTVTQPSGRSRSLRCRFEELQDGLDIDPSLMGWVVYGITLVAEEPFWTGEPVTRQFVPSTTVPFFPGPPFGISEGSLSTSAAIDNPGDEPAYLSWWLHGPTTGTFGVGGRVIDVPFEVAPGRTLVLDSAPTVRGAREIDTPPAGLSPQQETTWVSERLRTAAVDRTKDLGATSKWGAVPAGTAVPLSVAAVGTGALRASLLPQHYRAW</sequence>
<evidence type="ECO:0000313" key="1">
    <source>
        <dbReference type="EMBL" id="EYR64679.1"/>
    </source>
</evidence>
<dbReference type="AlphaFoldDB" id="A0A021VU09"/>
<evidence type="ECO:0000313" key="2">
    <source>
        <dbReference type="Proteomes" id="UP000019753"/>
    </source>
</evidence>
<name>A0A021VU09_9CELL</name>
<comment type="caution">
    <text evidence="1">The sequence shown here is derived from an EMBL/GenBank/DDBJ whole genome shotgun (WGS) entry which is preliminary data.</text>
</comment>
<gene>
    <name evidence="1" type="ORF">N866_07205</name>
</gene>